<protein>
    <submittedName>
        <fullName evidence="6">Crotonase/enoyl-CoA hydratase family protein</fullName>
    </submittedName>
</protein>
<dbReference type="OrthoDB" id="9807606at2"/>
<evidence type="ECO:0000313" key="7">
    <source>
        <dbReference type="Proteomes" id="UP000298133"/>
    </source>
</evidence>
<dbReference type="PANTHER" id="PTHR43149">
    <property type="entry name" value="ENOYL-COA HYDRATASE"/>
    <property type="match status" value="1"/>
</dbReference>
<proteinExistence type="inferred from homology"/>
<dbReference type="AlphaFoldDB" id="A0A4Y8UK75"/>
<accession>A0A4Y8UK75</accession>
<dbReference type="Proteomes" id="UP000298133">
    <property type="component" value="Unassembled WGS sequence"/>
</dbReference>
<comment type="pathway">
    <text evidence="1">Lipid metabolism; fatty acid beta-oxidation.</text>
</comment>
<keyword evidence="4" id="KW-0443">Lipid metabolism</keyword>
<dbReference type="InterPro" id="IPR001753">
    <property type="entry name" value="Enoyl-CoA_hydra/iso"/>
</dbReference>
<dbReference type="CDD" id="cd06558">
    <property type="entry name" value="crotonase-like"/>
    <property type="match status" value="1"/>
</dbReference>
<evidence type="ECO:0000256" key="3">
    <source>
        <dbReference type="ARBA" id="ARBA00022832"/>
    </source>
</evidence>
<dbReference type="NCBIfam" id="NF005699">
    <property type="entry name" value="PRK07509.1"/>
    <property type="match status" value="1"/>
</dbReference>
<dbReference type="Pfam" id="PF00378">
    <property type="entry name" value="ECH_1"/>
    <property type="match status" value="1"/>
</dbReference>
<dbReference type="GO" id="GO:0006635">
    <property type="term" value="P:fatty acid beta-oxidation"/>
    <property type="evidence" value="ECO:0007669"/>
    <property type="project" value="UniProtKB-UniPathway"/>
</dbReference>
<comment type="similarity">
    <text evidence="2">Belongs to the enoyl-CoA hydratase/isomerase family.</text>
</comment>
<keyword evidence="5" id="KW-0413">Isomerase</keyword>
<comment type="caution">
    <text evidence="6">The sequence shown here is derived from an EMBL/GenBank/DDBJ whole genome shotgun (WGS) entry which is preliminary data.</text>
</comment>
<gene>
    <name evidence="6" type="ORF">E3W66_04355</name>
</gene>
<keyword evidence="7" id="KW-1185">Reference proteome</keyword>
<dbReference type="InterPro" id="IPR045002">
    <property type="entry name" value="Ech1-like"/>
</dbReference>
<sequence length="274" mass="30025">MSDPIEITIDQQIATVRLNRPEKLNALNFDMFTQLSEAARQLAANRQVRAVVLHGEGRGFCAGLDLASLQMDEEFLAPFRHGSSSYPNRFQTPAYLWKQIPAPVICALHGPVFGGGLQIALGADIRIVHPQAQLSVMEIKWGIIPDMSASQTLRDLVRLDIAKRLTFTGEIVDGEQAVELGLATQLSDDPLSAAMAMAERIAQNNPQAIALAKALYEQSWHGDSAASLRLEERLQNQVIGSSSQAEAISAQMDKRPANFADRDFTDYSELAARL</sequence>
<dbReference type="Gene3D" id="1.10.12.10">
    <property type="entry name" value="Lyase 2-enoyl-coa Hydratase, Chain A, domain 2"/>
    <property type="match status" value="1"/>
</dbReference>
<organism evidence="6 7">
    <name type="scientific">Gammaproteobacteria bacterium LSUCC0057</name>
    <dbReference type="NCBI Taxonomy" id="2559237"/>
    <lineage>
        <taxon>Bacteria</taxon>
        <taxon>Pseudomonadati</taxon>
        <taxon>Pseudomonadota</taxon>
        <taxon>Gammaproteobacteria</taxon>
        <taxon>Cellvibrionales</taxon>
        <taxon>Porticoccaceae</taxon>
        <taxon>SAR92 clade</taxon>
    </lineage>
</organism>
<reference evidence="6 7" key="1">
    <citation type="submission" date="2019-03" db="EMBL/GenBank/DDBJ databases">
        <title>Draft genome of Gammaproteobacteria bacterium LSUCC0057, a member of the SAR92 clade.</title>
        <authorList>
            <person name="Lanclos V.C."/>
            <person name="Doiron C."/>
            <person name="Henson M.W."/>
            <person name="Thrash J.C."/>
        </authorList>
    </citation>
    <scope>NUCLEOTIDE SEQUENCE [LARGE SCALE GENOMIC DNA]</scope>
    <source>
        <strain evidence="6 7">LSUCC0057</strain>
    </source>
</reference>
<evidence type="ECO:0000313" key="6">
    <source>
        <dbReference type="EMBL" id="TFH69165.1"/>
    </source>
</evidence>
<evidence type="ECO:0000256" key="1">
    <source>
        <dbReference type="ARBA" id="ARBA00005005"/>
    </source>
</evidence>
<dbReference type="GO" id="GO:0016853">
    <property type="term" value="F:isomerase activity"/>
    <property type="evidence" value="ECO:0007669"/>
    <property type="project" value="UniProtKB-KW"/>
</dbReference>
<dbReference type="InterPro" id="IPR029045">
    <property type="entry name" value="ClpP/crotonase-like_dom_sf"/>
</dbReference>
<name>A0A4Y8UK75_9GAMM</name>
<dbReference type="UniPathway" id="UPA00659"/>
<keyword evidence="3" id="KW-0276">Fatty acid metabolism</keyword>
<dbReference type="PANTHER" id="PTHR43149:SF1">
    <property type="entry name" value="DELTA(3,5)-DELTA(2,4)-DIENOYL-COA ISOMERASE, MITOCHONDRIAL"/>
    <property type="match status" value="1"/>
</dbReference>
<evidence type="ECO:0000256" key="4">
    <source>
        <dbReference type="ARBA" id="ARBA00023098"/>
    </source>
</evidence>
<dbReference type="SUPFAM" id="SSF52096">
    <property type="entry name" value="ClpP/crotonase"/>
    <property type="match status" value="1"/>
</dbReference>
<dbReference type="InterPro" id="IPR014748">
    <property type="entry name" value="Enoyl-CoA_hydra_C"/>
</dbReference>
<dbReference type="EMBL" id="SPIA01000001">
    <property type="protein sequence ID" value="TFH69165.1"/>
    <property type="molecule type" value="Genomic_DNA"/>
</dbReference>
<evidence type="ECO:0000256" key="5">
    <source>
        <dbReference type="ARBA" id="ARBA00023235"/>
    </source>
</evidence>
<dbReference type="Gene3D" id="3.90.226.10">
    <property type="entry name" value="2-enoyl-CoA Hydratase, Chain A, domain 1"/>
    <property type="match status" value="1"/>
</dbReference>
<evidence type="ECO:0000256" key="2">
    <source>
        <dbReference type="ARBA" id="ARBA00005254"/>
    </source>
</evidence>